<dbReference type="SUPFAM" id="SSF50182">
    <property type="entry name" value="Sm-like ribonucleoproteins"/>
    <property type="match status" value="1"/>
</dbReference>
<dbReference type="InterPro" id="IPR010920">
    <property type="entry name" value="LSM_dom_sf"/>
</dbReference>
<organism evidence="4">
    <name type="scientific">Ignisphaera aggregans</name>
    <dbReference type="NCBI Taxonomy" id="334771"/>
    <lineage>
        <taxon>Archaea</taxon>
        <taxon>Thermoproteota</taxon>
        <taxon>Thermoprotei</taxon>
        <taxon>Desulfurococcales</taxon>
        <taxon>Desulfurococcaceae</taxon>
        <taxon>Ignisphaera</taxon>
    </lineage>
</organism>
<protein>
    <submittedName>
        <fullName evidence="4">Sm ribonucleo</fullName>
    </submittedName>
</protein>
<dbReference type="EMBL" id="DTFF01000008">
    <property type="protein sequence ID" value="HGI86937.1"/>
    <property type="molecule type" value="Genomic_DNA"/>
</dbReference>
<evidence type="ECO:0000259" key="2">
    <source>
        <dbReference type="PROSITE" id="PS52002"/>
    </source>
</evidence>
<evidence type="ECO:0000313" key="4">
    <source>
        <dbReference type="EMBL" id="HGI86937.1"/>
    </source>
</evidence>
<accession>A0A7C4BC27</accession>
<evidence type="ECO:0000313" key="5">
    <source>
        <dbReference type="EMBL" id="HHQ50076.1"/>
    </source>
</evidence>
<sequence length="93" mass="10429">MVATQQRVSLTPLKILRGAMNKTVLVKVKENTEFIGRLIMTDPTMNVVLEEAIEYKDGGIEVIAKYGRILIRGSQILYICVDYTEAQLRQASA</sequence>
<dbReference type="Pfam" id="PF01423">
    <property type="entry name" value="LSM"/>
    <property type="match status" value="1"/>
</dbReference>
<dbReference type="GO" id="GO:0000398">
    <property type="term" value="P:mRNA splicing, via spliceosome"/>
    <property type="evidence" value="ECO:0007669"/>
    <property type="project" value="InterPro"/>
</dbReference>
<feature type="domain" description="Sm" evidence="2">
    <location>
        <begin position="11"/>
        <end position="85"/>
    </location>
</feature>
<dbReference type="Gene3D" id="2.30.30.100">
    <property type="match status" value="1"/>
</dbReference>
<dbReference type="EMBL" id="DSLL01000031">
    <property type="protein sequence ID" value="HEH31083.1"/>
    <property type="molecule type" value="Genomic_DNA"/>
</dbReference>
<keyword evidence="1" id="KW-0687">Ribonucleoprotein</keyword>
<proteinExistence type="predicted"/>
<dbReference type="GO" id="GO:0003723">
    <property type="term" value="F:RNA binding"/>
    <property type="evidence" value="ECO:0007669"/>
    <property type="project" value="InterPro"/>
</dbReference>
<evidence type="ECO:0000256" key="1">
    <source>
        <dbReference type="ARBA" id="ARBA00023274"/>
    </source>
</evidence>
<dbReference type="PANTHER" id="PTHR11021">
    <property type="entry name" value="SMALL NUCLEAR RIBONUCLEOPROTEIN F SNRNP-F"/>
    <property type="match status" value="1"/>
</dbReference>
<gene>
    <name evidence="5" type="ORF">ENM66_01815</name>
    <name evidence="3" type="ORF">ENP99_03080</name>
    <name evidence="4" type="ORF">ENV14_00845</name>
</gene>
<dbReference type="GO" id="GO:1990904">
    <property type="term" value="C:ribonucleoprotein complex"/>
    <property type="evidence" value="ECO:0007669"/>
    <property type="project" value="UniProtKB-KW"/>
</dbReference>
<dbReference type="SMART" id="SM00651">
    <property type="entry name" value="Sm"/>
    <property type="match status" value="1"/>
</dbReference>
<dbReference type="InterPro" id="IPR047575">
    <property type="entry name" value="Sm"/>
</dbReference>
<dbReference type="EMBL" id="DRYQ01000021">
    <property type="protein sequence ID" value="HHQ50076.1"/>
    <property type="molecule type" value="Genomic_DNA"/>
</dbReference>
<reference evidence="4" key="1">
    <citation type="journal article" date="2020" name="mSystems">
        <title>Genome- and Community-Level Interaction Insights into Carbon Utilization and Element Cycling Functions of Hydrothermarchaeota in Hydrothermal Sediment.</title>
        <authorList>
            <person name="Zhou Z."/>
            <person name="Liu Y."/>
            <person name="Xu W."/>
            <person name="Pan J."/>
            <person name="Luo Z.H."/>
            <person name="Li M."/>
        </authorList>
    </citation>
    <scope>NUCLEOTIDE SEQUENCE [LARGE SCALE GENOMIC DNA]</scope>
    <source>
        <strain evidence="5">SpSt-1105</strain>
        <strain evidence="3">SpSt-27</strain>
        <strain evidence="4">SpSt-732</strain>
    </source>
</reference>
<comment type="caution">
    <text evidence="4">The sequence shown here is derived from an EMBL/GenBank/DDBJ whole genome shotgun (WGS) entry which is preliminary data.</text>
</comment>
<dbReference type="AlphaFoldDB" id="A0A7C4BC27"/>
<dbReference type="CDD" id="cd01726">
    <property type="entry name" value="LSm6"/>
    <property type="match status" value="1"/>
</dbReference>
<dbReference type="InterPro" id="IPR001163">
    <property type="entry name" value="Sm_dom_euk/arc"/>
</dbReference>
<dbReference type="PROSITE" id="PS52002">
    <property type="entry name" value="SM"/>
    <property type="match status" value="1"/>
</dbReference>
<dbReference type="PANTHER" id="PTHR11021:SF0">
    <property type="entry name" value="SMALL NUCLEAR RIBONUCLEOPROTEIN F"/>
    <property type="match status" value="1"/>
</dbReference>
<dbReference type="InterPro" id="IPR016487">
    <property type="entry name" value="Lsm6/sSmF"/>
</dbReference>
<evidence type="ECO:0000313" key="3">
    <source>
        <dbReference type="EMBL" id="HEH31083.1"/>
    </source>
</evidence>
<name>A0A7C4BC27_9CREN</name>